<protein>
    <recommendedName>
        <fullName evidence="2">heme oxygenase (biliverdin-producing)</fullName>
        <ecNumber evidence="2">1.14.14.18</ecNumber>
    </recommendedName>
</protein>
<feature type="compositionally biased region" description="Polar residues" evidence="8">
    <location>
        <begin position="1353"/>
        <end position="1364"/>
    </location>
</feature>
<keyword evidence="5" id="KW-0560">Oxidoreductase</keyword>
<feature type="region of interest" description="Disordered" evidence="8">
    <location>
        <begin position="737"/>
        <end position="770"/>
    </location>
</feature>
<gene>
    <name evidence="10" type="ORF">D9757_007070</name>
</gene>
<dbReference type="EC" id="1.14.14.18" evidence="2"/>
<evidence type="ECO:0000256" key="5">
    <source>
        <dbReference type="ARBA" id="ARBA00023002"/>
    </source>
</evidence>
<evidence type="ECO:0000256" key="4">
    <source>
        <dbReference type="ARBA" id="ARBA00022723"/>
    </source>
</evidence>
<feature type="compositionally biased region" description="Basic and acidic residues" evidence="8">
    <location>
        <begin position="1113"/>
        <end position="1126"/>
    </location>
</feature>
<dbReference type="SUPFAM" id="SSF48350">
    <property type="entry name" value="GTPase activation domain, GAP"/>
    <property type="match status" value="1"/>
</dbReference>
<dbReference type="InterPro" id="IPR012965">
    <property type="entry name" value="Msb1/Mug8_dom"/>
</dbReference>
<dbReference type="InterPro" id="IPR000198">
    <property type="entry name" value="RhoGAP_dom"/>
</dbReference>
<dbReference type="SUPFAM" id="SSF48613">
    <property type="entry name" value="Heme oxygenase-like"/>
    <property type="match status" value="1"/>
</dbReference>
<feature type="compositionally biased region" description="Basic and acidic residues" evidence="8">
    <location>
        <begin position="1151"/>
        <end position="1167"/>
    </location>
</feature>
<feature type="region of interest" description="Disordered" evidence="8">
    <location>
        <begin position="932"/>
        <end position="1014"/>
    </location>
</feature>
<reference evidence="10 11" key="1">
    <citation type="journal article" date="2020" name="ISME J.">
        <title>Uncovering the hidden diversity of litter-decomposition mechanisms in mushroom-forming fungi.</title>
        <authorList>
            <person name="Floudas D."/>
            <person name="Bentzer J."/>
            <person name="Ahren D."/>
            <person name="Johansson T."/>
            <person name="Persson P."/>
            <person name="Tunlid A."/>
        </authorList>
    </citation>
    <scope>NUCLEOTIDE SEQUENCE [LARGE SCALE GENOMIC DNA]</scope>
    <source>
        <strain evidence="10 11">CBS 406.79</strain>
    </source>
</reference>
<keyword evidence="6" id="KW-0408">Iron</keyword>
<dbReference type="InterPro" id="IPR002051">
    <property type="entry name" value="Haem_Oase"/>
</dbReference>
<feature type="region of interest" description="Disordered" evidence="8">
    <location>
        <begin position="1422"/>
        <end position="1446"/>
    </location>
</feature>
<evidence type="ECO:0000256" key="6">
    <source>
        <dbReference type="ARBA" id="ARBA00023004"/>
    </source>
</evidence>
<keyword evidence="4" id="KW-0479">Metal-binding</keyword>
<comment type="similarity">
    <text evidence="1">Belongs to the heme oxygenase family.</text>
</comment>
<dbReference type="PROSITE" id="PS00593">
    <property type="entry name" value="HEME_OXYGENASE"/>
    <property type="match status" value="1"/>
</dbReference>
<dbReference type="PROSITE" id="PS50238">
    <property type="entry name" value="RHOGAP"/>
    <property type="match status" value="1"/>
</dbReference>
<dbReference type="Pfam" id="PF01126">
    <property type="entry name" value="Heme_oxygenase"/>
    <property type="match status" value="1"/>
</dbReference>
<accession>A0A8H5M4R4</accession>
<feature type="compositionally biased region" description="Basic and acidic residues" evidence="8">
    <location>
        <begin position="992"/>
        <end position="1002"/>
    </location>
</feature>
<evidence type="ECO:0000313" key="11">
    <source>
        <dbReference type="Proteomes" id="UP000518752"/>
    </source>
</evidence>
<feature type="compositionally biased region" description="Polar residues" evidence="8">
    <location>
        <begin position="1298"/>
        <end position="1312"/>
    </location>
</feature>
<sequence>MSSTTDLSQSLSDILRQSTKEAHDKIEHSSAAAKLVNGELLKVGTFTSSLLATESDVGVQEEYVRFLMMLWHVYTALEDGLEEHATNPVIEPIYNPTLLRRGPALSADISYLLQVPESTWHSHSIHTTLVSSPPKGMSTYVDRIREISSSSDPAQLVAHAYVRYLGDLSGGQNIRHALAKAYGLDEASGEGLSFYAFKELSSSKPASLGEMRRIKDWFRNGMNQGAGDNAEVKDAIAQEASDVFHYNGALFNAILEKPIGQKNPSAFPAGSGRHSILSVITSVTLTALTAVSLAHFYMVVSGRYGRLGPAEQWLKWNRYFRFNIDLMAFLSKLLGRKKQEGKPSPNSEASPSPLQEKFEYVIPSPGPAAKAPDHPHLSLNFPDRRESPALDNVFGNDNLMPKTRLSPEQALLIVRTSSQAIIARGLETLGIMHPNWHSASPVIQTRLILLFIQSSAAVFESEITSTRSPHDVSAVLRWAFRHLQIPGASFGNDPSWYSHFLESEKSASYPQKSFSEILAPQLPAINLELLTTTLDLFTSLAAHAEANSVSGSKLSKFLGFWLLSAERSSPNGFLSFYDRWDRQGRMLEHLFLSYIRQVSFSLAPGNEIANHRMPKRLVELVKHYPYHYSIPSSDSDLLPRPRFSTRCYDALFVHIVTEVPAPNVKASRVSLQMVVDALNATCTIADTPTHSVWRKIQEIGTSGDEEPYSPGKYPGLGRILSEETLLLARTETSAEPSINFLSNDDDGQYGPNIRGSSHPRQLSASSFDKSTLQQSNPIGLDWNTFSTSGFLQSTPLATPLAETLLESRDTEVTSSSVTPFRKGSKKFSKTLNQPSRRSLDALPPIIIPPSGSHIQITNGSKPSSRVSKVELIPVDEAFIDFWNDSLFDPITDAESWPKFVICRLKANVVPEVEGTQGKKVDWMIIEQEYAKPAPPTTVPASQSPQSNPETAVESSAADSAPSPRLRTRASSPRPSLSSVNASVKRFSFWGGSKREKGDKEQGHSPTKKGKAKANTIGEMGEILTEEESSIKTDSSPLKKSVDIPAVVKEVNEDEGAHIKNDEAIRGGASLTTDSATGIFGIALVASQIPPQSSIKKEEEVVVHKTDTFGASPEECKLLKPAEKAQSDDTESEPTVESVLTPEASVVLTGGQEEKDLTSARATEKDAARTPISTEEIKGEAALKPTETAEDVPGVSPDPPPVPVSNPVTELKIPRDGQAGKTDPFVQMVDTPAEKEEKHARADVAQIETNPIETVEAKNEETFAVKEDIKITASAVEVAEAPPIGETGPASFNVVSSAISASTEHTESGSTVSEPKIEQQDVTEADKSQAIQEIPAGDPIGQSSATVTEPIATLSKNTGSPNISIVNDGEGATDGKEPLVQELTDRALAVIDARDVRAKAAGRVSEVADPVTEEPVSAVFAEGVEQTSEESGKVESVTAETNVPTEDLGEELVAEVVDESPMHQLMVVPATSVAEQDAGTEASLPPRQDSAIAEPAAKTLESEESLAQPAEPIVEESQDEHFSHEATSAFIGEHGVEPETAEHDRPAAEEATRIVIADDFKPAQPTVNDLVAPVSDSATETLLEPPKEELIEHTKVDHEEIPALGMIEQEVEQGASINSEPSGSLVSDSTSSFLPEIPIVDGPTPSNAPLTIRLDEPVNESMNSRIPAAVDIPDDHLPPAPKTVVLSGETPGPQLALSLSEAVTAATVAALSEASNGYSATTTYAPEDVEIEKEGVMDVVQSDDTSGSEVGVTSKGHGSQSRSLILMKVISKPTEDVGPVFDYPSNTSA</sequence>
<proteinExistence type="inferred from homology"/>
<feature type="region of interest" description="Disordered" evidence="8">
    <location>
        <begin position="1105"/>
        <end position="1224"/>
    </location>
</feature>
<comment type="caution">
    <text evidence="10">The sequence shown here is derived from an EMBL/GenBank/DDBJ whole genome shotgun (WGS) entry which is preliminary data.</text>
</comment>
<feature type="compositionally biased region" description="Polar residues" evidence="8">
    <location>
        <begin position="968"/>
        <end position="981"/>
    </location>
</feature>
<evidence type="ECO:0000256" key="7">
    <source>
        <dbReference type="ARBA" id="ARBA00048328"/>
    </source>
</evidence>
<dbReference type="CDD" id="cd19165">
    <property type="entry name" value="HemeO"/>
    <property type="match status" value="1"/>
</dbReference>
<dbReference type="InterPro" id="IPR018207">
    <property type="entry name" value="Haem_oxygenase_CS"/>
</dbReference>
<dbReference type="GO" id="GO:0006788">
    <property type="term" value="P:heme oxidation"/>
    <property type="evidence" value="ECO:0007669"/>
    <property type="project" value="InterPro"/>
</dbReference>
<dbReference type="InterPro" id="IPR008936">
    <property type="entry name" value="Rho_GTPase_activation_prot"/>
</dbReference>
<dbReference type="InterPro" id="IPR016053">
    <property type="entry name" value="Haem_Oase-like"/>
</dbReference>
<evidence type="ECO:0000313" key="10">
    <source>
        <dbReference type="EMBL" id="KAF5380679.1"/>
    </source>
</evidence>
<evidence type="ECO:0000256" key="3">
    <source>
        <dbReference type="ARBA" id="ARBA00022617"/>
    </source>
</evidence>
<feature type="region of interest" description="Disordered" evidence="8">
    <location>
        <begin position="1497"/>
        <end position="1521"/>
    </location>
</feature>
<organism evidence="10 11">
    <name type="scientific">Collybiopsis confluens</name>
    <dbReference type="NCBI Taxonomy" id="2823264"/>
    <lineage>
        <taxon>Eukaryota</taxon>
        <taxon>Fungi</taxon>
        <taxon>Dikarya</taxon>
        <taxon>Basidiomycota</taxon>
        <taxon>Agaricomycotina</taxon>
        <taxon>Agaricomycetes</taxon>
        <taxon>Agaricomycetidae</taxon>
        <taxon>Agaricales</taxon>
        <taxon>Marasmiineae</taxon>
        <taxon>Omphalotaceae</taxon>
        <taxon>Collybiopsis</taxon>
    </lineage>
</organism>
<feature type="compositionally biased region" description="Polar residues" evidence="8">
    <location>
        <begin position="754"/>
        <end position="770"/>
    </location>
</feature>
<comment type="catalytic activity">
    <reaction evidence="7">
        <text>heme b + 3 reduced [NADPH--hemoprotein reductase] + 3 O2 = biliverdin IXalpha + CO + Fe(2+) + 3 oxidized [NADPH--hemoprotein reductase] + 3 H2O + H(+)</text>
        <dbReference type="Rhea" id="RHEA:21764"/>
        <dbReference type="Rhea" id="RHEA-COMP:11964"/>
        <dbReference type="Rhea" id="RHEA-COMP:11965"/>
        <dbReference type="ChEBI" id="CHEBI:15377"/>
        <dbReference type="ChEBI" id="CHEBI:15378"/>
        <dbReference type="ChEBI" id="CHEBI:15379"/>
        <dbReference type="ChEBI" id="CHEBI:17245"/>
        <dbReference type="ChEBI" id="CHEBI:29033"/>
        <dbReference type="ChEBI" id="CHEBI:57618"/>
        <dbReference type="ChEBI" id="CHEBI:57991"/>
        <dbReference type="ChEBI" id="CHEBI:58210"/>
        <dbReference type="ChEBI" id="CHEBI:60344"/>
        <dbReference type="EC" id="1.14.14.18"/>
    </reaction>
</comment>
<dbReference type="InterPro" id="IPR016084">
    <property type="entry name" value="Haem_Oase-like_multi-hlx"/>
</dbReference>
<evidence type="ECO:0000256" key="8">
    <source>
        <dbReference type="SAM" id="MobiDB-lite"/>
    </source>
</evidence>
<dbReference type="GO" id="GO:0004392">
    <property type="term" value="F:heme oxygenase (decyclizing) activity"/>
    <property type="evidence" value="ECO:0007669"/>
    <property type="project" value="UniProtKB-EC"/>
</dbReference>
<keyword evidence="11" id="KW-1185">Reference proteome</keyword>
<feature type="domain" description="Rho-GAP" evidence="9">
    <location>
        <begin position="388"/>
        <end position="598"/>
    </location>
</feature>
<dbReference type="PANTHER" id="PTHR10720:SF0">
    <property type="entry name" value="HEME OXYGENASE"/>
    <property type="match status" value="1"/>
</dbReference>
<dbReference type="OrthoDB" id="3362494at2759"/>
<dbReference type="Proteomes" id="UP000518752">
    <property type="component" value="Unassembled WGS sequence"/>
</dbReference>
<evidence type="ECO:0000256" key="2">
    <source>
        <dbReference type="ARBA" id="ARBA00012360"/>
    </source>
</evidence>
<evidence type="ECO:0000259" key="9">
    <source>
        <dbReference type="PROSITE" id="PS50238"/>
    </source>
</evidence>
<dbReference type="Gene3D" id="1.10.555.10">
    <property type="entry name" value="Rho GTPase activation protein"/>
    <property type="match status" value="1"/>
</dbReference>
<dbReference type="GO" id="GO:0046872">
    <property type="term" value="F:metal ion binding"/>
    <property type="evidence" value="ECO:0007669"/>
    <property type="project" value="UniProtKB-KW"/>
</dbReference>
<feature type="compositionally biased region" description="Basic and acidic residues" evidence="8">
    <location>
        <begin position="1314"/>
        <end position="1326"/>
    </location>
</feature>
<dbReference type="PANTHER" id="PTHR10720">
    <property type="entry name" value="HEME OXYGENASE"/>
    <property type="match status" value="1"/>
</dbReference>
<dbReference type="EMBL" id="JAACJN010000063">
    <property type="protein sequence ID" value="KAF5380679.1"/>
    <property type="molecule type" value="Genomic_DNA"/>
</dbReference>
<feature type="compositionally biased region" description="Polar residues" evidence="8">
    <location>
        <begin position="938"/>
        <end position="957"/>
    </location>
</feature>
<dbReference type="Gene3D" id="1.20.910.10">
    <property type="entry name" value="Heme oxygenase-like"/>
    <property type="match status" value="1"/>
</dbReference>
<dbReference type="GO" id="GO:0007165">
    <property type="term" value="P:signal transduction"/>
    <property type="evidence" value="ECO:0007669"/>
    <property type="project" value="InterPro"/>
</dbReference>
<keyword evidence="3" id="KW-0349">Heme</keyword>
<name>A0A8H5M4R4_9AGAR</name>
<evidence type="ECO:0000256" key="1">
    <source>
        <dbReference type="ARBA" id="ARBA00006134"/>
    </source>
</evidence>
<dbReference type="Pfam" id="PF08101">
    <property type="entry name" value="Msb1-Mug8_dom"/>
    <property type="match status" value="1"/>
</dbReference>
<feature type="region of interest" description="Disordered" evidence="8">
    <location>
        <begin position="1298"/>
        <end position="1375"/>
    </location>
</feature>